<dbReference type="Proteomes" id="UP001439875">
    <property type="component" value="Unassembled WGS sequence"/>
</dbReference>
<gene>
    <name evidence="1" type="ORF">WMO40_13110</name>
</gene>
<keyword evidence="2" id="KW-1185">Reference proteome</keyword>
<evidence type="ECO:0000313" key="2">
    <source>
        <dbReference type="Proteomes" id="UP001439875"/>
    </source>
</evidence>
<protein>
    <submittedName>
        <fullName evidence="1">Uncharacterized protein</fullName>
    </submittedName>
</protein>
<evidence type="ECO:0000313" key="1">
    <source>
        <dbReference type="EMBL" id="MEQ2527644.1"/>
    </source>
</evidence>
<organism evidence="1 2">
    <name type="scientific">Robertmurraya yapensis</name>
    <name type="common">ex Hitch et al 2024</name>
    <dbReference type="NCBI Taxonomy" id="3133160"/>
    <lineage>
        <taxon>Bacteria</taxon>
        <taxon>Bacillati</taxon>
        <taxon>Bacillota</taxon>
        <taxon>Bacilli</taxon>
        <taxon>Bacillales</taxon>
        <taxon>Bacillaceae</taxon>
        <taxon>Robertmurraya</taxon>
    </lineage>
</organism>
<comment type="caution">
    <text evidence="1">The sequence shown here is derived from an EMBL/GenBank/DDBJ whole genome shotgun (WGS) entry which is preliminary data.</text>
</comment>
<proteinExistence type="predicted"/>
<accession>A0ACC6SC87</accession>
<dbReference type="EMBL" id="JBBMEW010000010">
    <property type="protein sequence ID" value="MEQ2527644.1"/>
    <property type="molecule type" value="Genomic_DNA"/>
</dbReference>
<name>A0ACC6SC87_9BACI</name>
<reference evidence="1" key="1">
    <citation type="submission" date="2024-03" db="EMBL/GenBank/DDBJ databases">
        <title>Human intestinal bacterial collection.</title>
        <authorList>
            <person name="Pauvert C."/>
            <person name="Hitch T.C.A."/>
            <person name="Clavel T."/>
        </authorList>
    </citation>
    <scope>NUCLEOTIDE SEQUENCE</scope>
    <source>
        <strain evidence="1">CLA-AA-H227</strain>
    </source>
</reference>
<sequence length="39" mass="4657">MEYYDQPPSFPIKYDNPEGSKKKTNGHRYTADFFVIEKD</sequence>